<dbReference type="Gene3D" id="3.30.565.10">
    <property type="entry name" value="Histidine kinase-like ATPase, C-terminal domain"/>
    <property type="match status" value="1"/>
</dbReference>
<evidence type="ECO:0000256" key="7">
    <source>
        <dbReference type="ARBA" id="ARBA00022840"/>
    </source>
</evidence>
<dbReference type="InterPro" id="IPR003594">
    <property type="entry name" value="HATPase_dom"/>
</dbReference>
<evidence type="ECO:0000313" key="13">
    <source>
        <dbReference type="EMBL" id="CAJ64152.1"/>
    </source>
</evidence>
<dbReference type="GO" id="GO:0016020">
    <property type="term" value="C:membrane"/>
    <property type="evidence" value="ECO:0007669"/>
    <property type="project" value="InterPro"/>
</dbReference>
<feature type="transmembrane region" description="Helical" evidence="9">
    <location>
        <begin position="26"/>
        <end position="45"/>
    </location>
</feature>
<dbReference type="GO" id="GO:0046983">
    <property type="term" value="F:protein dimerization activity"/>
    <property type="evidence" value="ECO:0007669"/>
    <property type="project" value="InterPro"/>
</dbReference>
<evidence type="ECO:0000313" key="14">
    <source>
        <dbReference type="Proteomes" id="UP000000657"/>
    </source>
</evidence>
<dbReference type="PANTHER" id="PTHR24421:SF10">
    <property type="entry name" value="NITRATE_NITRITE SENSOR PROTEIN NARQ"/>
    <property type="match status" value="1"/>
</dbReference>
<keyword evidence="3" id="KW-0597">Phosphoprotein</keyword>
<keyword evidence="9" id="KW-0472">Membrane</keyword>
<evidence type="ECO:0000256" key="2">
    <source>
        <dbReference type="ARBA" id="ARBA00012438"/>
    </source>
</evidence>
<keyword evidence="14" id="KW-1185">Reference proteome</keyword>
<evidence type="ECO:0000259" key="11">
    <source>
        <dbReference type="Pfam" id="PF07730"/>
    </source>
</evidence>
<keyword evidence="7" id="KW-0067">ATP-binding</keyword>
<dbReference type="GO" id="GO:0000155">
    <property type="term" value="F:phosphorelay sensor kinase activity"/>
    <property type="evidence" value="ECO:0007669"/>
    <property type="project" value="InterPro"/>
</dbReference>
<dbReference type="Pfam" id="PF07730">
    <property type="entry name" value="HisKA_3"/>
    <property type="match status" value="1"/>
</dbReference>
<evidence type="ECO:0000256" key="6">
    <source>
        <dbReference type="ARBA" id="ARBA00022777"/>
    </source>
</evidence>
<evidence type="ECO:0000256" key="1">
    <source>
        <dbReference type="ARBA" id="ARBA00000085"/>
    </source>
</evidence>
<dbReference type="AlphaFoldDB" id="Q0REF8"/>
<dbReference type="Pfam" id="PF13796">
    <property type="entry name" value="Sensor"/>
    <property type="match status" value="1"/>
</dbReference>
<protein>
    <recommendedName>
        <fullName evidence="2">histidine kinase</fullName>
        <ecNumber evidence="2">2.7.13.3</ecNumber>
    </recommendedName>
</protein>
<evidence type="ECO:0000256" key="5">
    <source>
        <dbReference type="ARBA" id="ARBA00022741"/>
    </source>
</evidence>
<dbReference type="EC" id="2.7.13.3" evidence="2"/>
<dbReference type="InterPro" id="IPR025828">
    <property type="entry name" value="Put_sensor_dom"/>
</dbReference>
<feature type="transmembrane region" description="Helical" evidence="9">
    <location>
        <begin position="176"/>
        <end position="195"/>
    </location>
</feature>
<dbReference type="Proteomes" id="UP000000657">
    <property type="component" value="Chromosome"/>
</dbReference>
<evidence type="ECO:0000256" key="3">
    <source>
        <dbReference type="ARBA" id="ARBA00022553"/>
    </source>
</evidence>
<keyword evidence="9" id="KW-1133">Transmembrane helix</keyword>
<feature type="domain" description="Putative sensor" evidence="12">
    <location>
        <begin position="29"/>
        <end position="217"/>
    </location>
</feature>
<keyword evidence="6 13" id="KW-0418">Kinase</keyword>
<proteinExistence type="predicted"/>
<evidence type="ECO:0000259" key="12">
    <source>
        <dbReference type="Pfam" id="PF13796"/>
    </source>
</evidence>
<keyword evidence="4" id="KW-0808">Transferase</keyword>
<dbReference type="SUPFAM" id="SSF55874">
    <property type="entry name" value="ATPase domain of HSP90 chaperone/DNA topoisomerase II/histidine kinase"/>
    <property type="match status" value="1"/>
</dbReference>
<name>Q0REF8_FRAAA</name>
<keyword evidence="8" id="KW-0902">Two-component regulatory system</keyword>
<dbReference type="eggNOG" id="COG4585">
    <property type="taxonomic scope" value="Bacteria"/>
</dbReference>
<dbReference type="Gene3D" id="1.20.5.1930">
    <property type="match status" value="1"/>
</dbReference>
<dbReference type="InterPro" id="IPR036890">
    <property type="entry name" value="HATPase_C_sf"/>
</dbReference>
<feature type="domain" description="Signal transduction histidine kinase subgroup 3 dimerisation and phosphoacceptor" evidence="11">
    <location>
        <begin position="248"/>
        <end position="316"/>
    </location>
</feature>
<feature type="transmembrane region" description="Helical" evidence="9">
    <location>
        <begin position="126"/>
        <end position="152"/>
    </location>
</feature>
<gene>
    <name evidence="13" type="ordered locus">FRAAL5519</name>
</gene>
<keyword evidence="5" id="KW-0547">Nucleotide-binding</keyword>
<dbReference type="GO" id="GO:0005524">
    <property type="term" value="F:ATP binding"/>
    <property type="evidence" value="ECO:0007669"/>
    <property type="project" value="UniProtKB-KW"/>
</dbReference>
<dbReference type="PANTHER" id="PTHR24421">
    <property type="entry name" value="NITRATE/NITRITE SENSOR PROTEIN NARX-RELATED"/>
    <property type="match status" value="1"/>
</dbReference>
<evidence type="ECO:0000256" key="8">
    <source>
        <dbReference type="ARBA" id="ARBA00023012"/>
    </source>
</evidence>
<dbReference type="InterPro" id="IPR011712">
    <property type="entry name" value="Sig_transdc_His_kin_sub3_dim/P"/>
</dbReference>
<dbReference type="HOGENOM" id="CLU_000445_20_2_11"/>
<reference evidence="13 14" key="1">
    <citation type="journal article" date="2007" name="Genome Res.">
        <title>Genome characteristics of facultatively symbiotic Frankia sp. strains reflect host range and host plant biogeography.</title>
        <authorList>
            <person name="Normand P."/>
            <person name="Lapierre P."/>
            <person name="Tisa L.S."/>
            <person name="Gogarten J.P."/>
            <person name="Alloisio N."/>
            <person name="Bagnarol E."/>
            <person name="Bassi C.A."/>
            <person name="Berry A.M."/>
            <person name="Bickhart D.M."/>
            <person name="Choisne N."/>
            <person name="Couloux A."/>
            <person name="Cournoyer B."/>
            <person name="Cruveiller S."/>
            <person name="Daubin V."/>
            <person name="Demange N."/>
            <person name="Francino M.P."/>
            <person name="Goltsman E."/>
            <person name="Huang Y."/>
            <person name="Kopp O.R."/>
            <person name="Labarre L."/>
            <person name="Lapidus A."/>
            <person name="Lavire C."/>
            <person name="Marechal J."/>
            <person name="Martinez M."/>
            <person name="Mastronunzio J.E."/>
            <person name="Mullin B.C."/>
            <person name="Niemann J."/>
            <person name="Pujic P."/>
            <person name="Rawnsley T."/>
            <person name="Rouy Z."/>
            <person name="Schenowitz C."/>
            <person name="Sellstedt A."/>
            <person name="Tavares F."/>
            <person name="Tomkins J.P."/>
            <person name="Vallenet D."/>
            <person name="Valverde C."/>
            <person name="Wall L.G."/>
            <person name="Wang Y."/>
            <person name="Medigue C."/>
            <person name="Benson D.R."/>
        </authorList>
    </citation>
    <scope>NUCLEOTIDE SEQUENCE [LARGE SCALE GENOMIC DNA]</scope>
    <source>
        <strain evidence="14">DSM 45986 / CECT 9034 / ACN14a</strain>
    </source>
</reference>
<dbReference type="Pfam" id="PF02518">
    <property type="entry name" value="HATPase_c"/>
    <property type="match status" value="1"/>
</dbReference>
<sequence>MIMTIPPPGVPAREPGPPRWRVHREFAHTLVGLLLGILSFVYAVVAISVGAGLAATVVGLPLLAALIVGARRLGEVNRRLAVGLLHARVPAPRPFRPRRPGASGWIRAGLGDTVGWRALAYLLLKFPLSLVSGIVSITLWGYALGAVTYAVWRPSLPLQHDGDGQGHRGASFGTDYFLDTAPLIVGVTVTGLLMLPVARWTVRGLVQLDVLLSRGLLGPTRRSLTAQRVRDLERTRAAAVDDSAAALRRIERDLHDGAQVRLVAMAMNLGIAREHLAADGDAVDLETTRTLVDAAHRDVKEVLVELRNIARGIHPPILDRGLGAALVSLTASSALPVRVNVDLPDRPSAAIETIAYCCVAELLANAAQHSHAGEAHVSIVGRARRVRVVVGDDGAGGARVDPGGDGGLAGLVERVRTVDGWLAVTSPSGGPTAVTVDLPLHA</sequence>
<evidence type="ECO:0000256" key="4">
    <source>
        <dbReference type="ARBA" id="ARBA00022679"/>
    </source>
</evidence>
<dbReference type="STRING" id="326424.FRAAL5519"/>
<comment type="catalytic activity">
    <reaction evidence="1">
        <text>ATP + protein L-histidine = ADP + protein N-phospho-L-histidine.</text>
        <dbReference type="EC" id="2.7.13.3"/>
    </reaction>
</comment>
<accession>Q0REF8</accession>
<dbReference type="KEGG" id="fal:FRAAL5519"/>
<dbReference type="EMBL" id="CT573213">
    <property type="protein sequence ID" value="CAJ64152.1"/>
    <property type="molecule type" value="Genomic_DNA"/>
</dbReference>
<organism evidence="13 14">
    <name type="scientific">Frankia alni (strain DSM 45986 / CECT 9034 / ACN14a)</name>
    <dbReference type="NCBI Taxonomy" id="326424"/>
    <lineage>
        <taxon>Bacteria</taxon>
        <taxon>Bacillati</taxon>
        <taxon>Actinomycetota</taxon>
        <taxon>Actinomycetes</taxon>
        <taxon>Frankiales</taxon>
        <taxon>Frankiaceae</taxon>
        <taxon>Frankia</taxon>
    </lineage>
</organism>
<feature type="domain" description="Histidine kinase/HSP90-like ATPase" evidence="10">
    <location>
        <begin position="358"/>
        <end position="441"/>
    </location>
</feature>
<evidence type="ECO:0000259" key="10">
    <source>
        <dbReference type="Pfam" id="PF02518"/>
    </source>
</evidence>
<keyword evidence="9" id="KW-0812">Transmembrane</keyword>
<dbReference type="InterPro" id="IPR050482">
    <property type="entry name" value="Sensor_HK_TwoCompSys"/>
</dbReference>
<dbReference type="OrthoDB" id="5242012at2"/>
<evidence type="ECO:0000256" key="9">
    <source>
        <dbReference type="SAM" id="Phobius"/>
    </source>
</evidence>
<feature type="transmembrane region" description="Helical" evidence="9">
    <location>
        <begin position="51"/>
        <end position="70"/>
    </location>
</feature>